<dbReference type="PANTHER" id="PTHR12764:SF5">
    <property type="entry name" value="LD29485P"/>
    <property type="match status" value="1"/>
</dbReference>
<dbReference type="InterPro" id="IPR015943">
    <property type="entry name" value="WD40/YVTN_repeat-like_dom_sf"/>
</dbReference>
<keyword evidence="5" id="KW-0970">Cilium biogenesis/degradation</keyword>
<dbReference type="GO" id="GO:0030991">
    <property type="term" value="C:intraciliary transport particle A"/>
    <property type="evidence" value="ECO:0007669"/>
    <property type="project" value="TreeGrafter"/>
</dbReference>
<evidence type="ECO:0000259" key="11">
    <source>
        <dbReference type="Pfam" id="PF23390"/>
    </source>
</evidence>
<dbReference type="InterPro" id="IPR056157">
    <property type="entry name" value="TPR_IFT80_172_dom"/>
</dbReference>
<evidence type="ECO:0000256" key="6">
    <source>
        <dbReference type="ARBA" id="ARBA00023069"/>
    </source>
</evidence>
<keyword evidence="6" id="KW-0969">Cilium</keyword>
<dbReference type="Gene3D" id="1.25.40.470">
    <property type="match status" value="1"/>
</dbReference>
<proteinExistence type="predicted"/>
<dbReference type="Pfam" id="PF23145">
    <property type="entry name" value="Zf_2nd_IFT121"/>
    <property type="match status" value="1"/>
</dbReference>
<dbReference type="Pfam" id="PF24797">
    <property type="entry name" value="Beta-prop_WDR35_TULP_N"/>
    <property type="match status" value="1"/>
</dbReference>
<keyword evidence="7" id="KW-0206">Cytoskeleton</keyword>
<evidence type="ECO:0000313" key="14">
    <source>
        <dbReference type="EMBL" id="ORY49777.1"/>
    </source>
</evidence>
<dbReference type="InterPro" id="IPR057979">
    <property type="entry name" value="TPR_IFT121"/>
</dbReference>
<keyword evidence="15" id="KW-1185">Reference proteome</keyword>
<name>A0A1Y2CS27_9FUNG</name>
<accession>A0A1Y2CS27</accession>
<evidence type="ECO:0000256" key="1">
    <source>
        <dbReference type="ARBA" id="ARBA00004120"/>
    </source>
</evidence>
<reference evidence="14 15" key="1">
    <citation type="submission" date="2016-07" db="EMBL/GenBank/DDBJ databases">
        <title>Pervasive Adenine N6-methylation of Active Genes in Fungi.</title>
        <authorList>
            <consortium name="DOE Joint Genome Institute"/>
            <person name="Mondo S.J."/>
            <person name="Dannebaum R.O."/>
            <person name="Kuo R.C."/>
            <person name="Labutti K."/>
            <person name="Haridas S."/>
            <person name="Kuo A."/>
            <person name="Salamov A."/>
            <person name="Ahrendt S.R."/>
            <person name="Lipzen A."/>
            <person name="Sullivan W."/>
            <person name="Andreopoulos W.B."/>
            <person name="Clum A."/>
            <person name="Lindquist E."/>
            <person name="Daum C."/>
            <person name="Ramamoorthy G.K."/>
            <person name="Gryganskyi A."/>
            <person name="Culley D."/>
            <person name="Magnuson J.K."/>
            <person name="James T.Y."/>
            <person name="O'Malley M.A."/>
            <person name="Stajich J.E."/>
            <person name="Spatafora J.W."/>
            <person name="Visel A."/>
            <person name="Grigoriev I.V."/>
        </authorList>
    </citation>
    <scope>NUCLEOTIDE SEQUENCE [LARGE SCALE GENOMIC DNA]</scope>
    <source>
        <strain evidence="14 15">JEL800</strain>
    </source>
</reference>
<dbReference type="Pfam" id="PF23390">
    <property type="entry name" value="Beta-prop_WDR35_2nd"/>
    <property type="match status" value="2"/>
</dbReference>
<evidence type="ECO:0000259" key="10">
    <source>
        <dbReference type="Pfam" id="PF23387"/>
    </source>
</evidence>
<dbReference type="PANTHER" id="PTHR12764">
    <property type="entry name" value="WD REPEAT DOMAIN-RELATED"/>
    <property type="match status" value="1"/>
</dbReference>
<evidence type="ECO:0000256" key="7">
    <source>
        <dbReference type="ARBA" id="ARBA00023212"/>
    </source>
</evidence>
<evidence type="ECO:0000259" key="9">
    <source>
        <dbReference type="Pfam" id="PF23145"/>
    </source>
</evidence>
<evidence type="ECO:0000256" key="4">
    <source>
        <dbReference type="ARBA" id="ARBA00022737"/>
    </source>
</evidence>
<evidence type="ECO:0000259" key="12">
    <source>
        <dbReference type="Pfam" id="PF24797"/>
    </source>
</evidence>
<dbReference type="GO" id="GO:0097730">
    <property type="term" value="C:non-motile cilium"/>
    <property type="evidence" value="ECO:0007669"/>
    <property type="project" value="TreeGrafter"/>
</dbReference>
<organism evidence="14 15">
    <name type="scientific">Rhizoclosmatium globosum</name>
    <dbReference type="NCBI Taxonomy" id="329046"/>
    <lineage>
        <taxon>Eukaryota</taxon>
        <taxon>Fungi</taxon>
        <taxon>Fungi incertae sedis</taxon>
        <taxon>Chytridiomycota</taxon>
        <taxon>Chytridiomycota incertae sedis</taxon>
        <taxon>Chytridiomycetes</taxon>
        <taxon>Chytridiales</taxon>
        <taxon>Chytriomycetaceae</taxon>
        <taxon>Rhizoclosmatium</taxon>
    </lineage>
</organism>
<dbReference type="GO" id="GO:1905515">
    <property type="term" value="P:non-motile cilium assembly"/>
    <property type="evidence" value="ECO:0007669"/>
    <property type="project" value="TreeGrafter"/>
</dbReference>
<sequence length="1087" mass="121230">MSMFVFLSKKIAIPNGIKLRTVSWDNDQGWIAFPAPATAAASPDGKKPAEAAATSNLSMNQTLEGHSGAVVVSKWNEQHRKLTTSDQYGLIIVWILYKGVWYEEMINNRNKSVVADMEWSKDGQRICIIYEDGAVIVGSVDGNRIWGKELKNTNLAYNILFGLMNGELHYYDGTGTFLSKLPVYCSDNATTLKISAMDWYNGSNGYVEPKAPCLAIAFENGKIQIMRDDKDQSPLVLDTNMRFLNIKWNNFGSVLAVSGIQFARSSQGEEKEVSVVQFYDPFGQYLRSLKVPGRKITSLSWEHGGLRIALAVDSFIYFANIRPNYKWCFFAQDVIAYGFQKYDQPETTVVYWNTRTNEKHAKLVNKLSLMAAHGEYCLLVSKADDTGENYVLTVSNAIGTAIETRHVHFAPKTVKITKTHVIAASADTCSAGNSGCLPKIIRKKEGGLKDRLFHIDDVGDTINLEIPLLNLETSNTNPTTIFALNCNSTRLAILDVSGVLKMLELGKRSSAGNTGSHITSSNIVEGGKLFEFERKDVWDIEWATDNPESFAIMEKTQPVTCSGYIGTFDNLQVKTFLLDDSSKIRKSIKGASSLARFEIPSIITNISLQEASTTSNKRPTRLWKLLADTSLETLDLSMAQKAFVRTLDYKGLQFLKKLEKLSGDTNKQRAEIATYFGHTETAEKIYLEMDRKDLAIDLRTQMGDWFRVVQLIKSGGSGDDVMLEKAWVQAVTYYLQGRNTRAYEKLEQVIYSVAESSPLLVFVTVGLCDQAVSAYIKAGDVKSAIDTCVQLNRWNMAVDLAEAHRFQGIESLLATYAAQLLEKNKIVTAIELYRKANYCQKSARLLYDLAEQSAKENKNPLHTKKFHVLAALEVERYHQLTKSRKTPAASDNEVIGALEGLLAEEKGSAMETKFLDNVWRGAEAYHFYILAQRQFYNGNVAGAMRTSLHLKNYEDIIEPLKIYSLLALAAFHYNHFATCSSAFIKLEALETFTEAERDAVEQLAISIFTKFTPSNPPGFEIACSNCGHGILDSDTSCSSCNFTFPTCIASGRPIYESIHFMCQTCKHRAIETEIAGLNCCPLCHSTL</sequence>
<dbReference type="InterPro" id="IPR057361">
    <property type="entry name" value="TPR_WDR35"/>
</dbReference>
<evidence type="ECO:0000256" key="5">
    <source>
        <dbReference type="ARBA" id="ARBA00022794"/>
    </source>
</evidence>
<dbReference type="GO" id="GO:0035721">
    <property type="term" value="P:intraciliary retrograde transport"/>
    <property type="evidence" value="ECO:0007669"/>
    <property type="project" value="TreeGrafter"/>
</dbReference>
<dbReference type="Proteomes" id="UP000193642">
    <property type="component" value="Unassembled WGS sequence"/>
</dbReference>
<keyword evidence="2" id="KW-0963">Cytoplasm</keyword>
<feature type="domain" description="IFT80/172/WDR35 TPR" evidence="10">
    <location>
        <begin position="622"/>
        <end position="714"/>
    </location>
</feature>
<comment type="subcellular location">
    <subcellularLocation>
        <location evidence="1">Cytoplasm</location>
        <location evidence="1">Cytoskeleton</location>
        <location evidence="1">Cilium basal body</location>
    </subcellularLocation>
</comment>
<dbReference type="InterPro" id="IPR039857">
    <property type="entry name" value="Ift122/121"/>
</dbReference>
<dbReference type="AlphaFoldDB" id="A0A1Y2CS27"/>
<evidence type="ECO:0000256" key="3">
    <source>
        <dbReference type="ARBA" id="ARBA00022574"/>
    </source>
</evidence>
<feature type="domain" description="IFT121 second beta-propeller" evidence="11">
    <location>
        <begin position="479"/>
        <end position="581"/>
    </location>
</feature>
<protein>
    <recommendedName>
        <fullName evidence="16">Anaphase-promoting complex subunit 4 WD40 domain-containing protein</fullName>
    </recommendedName>
</protein>
<evidence type="ECO:0000256" key="8">
    <source>
        <dbReference type="ARBA" id="ARBA00023273"/>
    </source>
</evidence>
<dbReference type="SUPFAM" id="SSF50978">
    <property type="entry name" value="WD40 repeat-like"/>
    <property type="match status" value="1"/>
</dbReference>
<evidence type="ECO:0000256" key="2">
    <source>
        <dbReference type="ARBA" id="ARBA00022490"/>
    </source>
</evidence>
<feature type="domain" description="IFT121-like zinc finger" evidence="9">
    <location>
        <begin position="1045"/>
        <end position="1086"/>
    </location>
</feature>
<dbReference type="Gene3D" id="2.130.10.10">
    <property type="entry name" value="YVTN repeat-like/Quinoprotein amine dehydrogenase"/>
    <property type="match status" value="1"/>
</dbReference>
<dbReference type="InterPro" id="IPR056158">
    <property type="entry name" value="Beta-prop_IFT121_2nd"/>
</dbReference>
<dbReference type="InterPro" id="IPR036322">
    <property type="entry name" value="WD40_repeat_dom_sf"/>
</dbReference>
<dbReference type="Pfam" id="PF23387">
    <property type="entry name" value="TPR_IFT80_172"/>
    <property type="match status" value="1"/>
</dbReference>
<gene>
    <name evidence="14" type="ORF">BCR33DRAFT_713396</name>
</gene>
<evidence type="ECO:0000259" key="13">
    <source>
        <dbReference type="Pfam" id="PF25768"/>
    </source>
</evidence>
<dbReference type="InterPro" id="IPR056159">
    <property type="entry name" value="Beta-prop_IFT121_TULP_N"/>
</dbReference>
<dbReference type="OrthoDB" id="10260567at2759"/>
<keyword evidence="3" id="KW-0853">WD repeat</keyword>
<feature type="domain" description="IFT121-like TPR repeats" evidence="13">
    <location>
        <begin position="916"/>
        <end position="1014"/>
    </location>
</feature>
<keyword evidence="4" id="KW-0677">Repeat</keyword>
<dbReference type="STRING" id="329046.A0A1Y2CS27"/>
<dbReference type="GO" id="GO:0061512">
    <property type="term" value="P:protein localization to cilium"/>
    <property type="evidence" value="ECO:0007669"/>
    <property type="project" value="TreeGrafter"/>
</dbReference>
<feature type="domain" description="IFT121 second beta-propeller" evidence="11">
    <location>
        <begin position="327"/>
        <end position="457"/>
    </location>
</feature>
<keyword evidence="8" id="KW-0966">Cell projection</keyword>
<comment type="caution">
    <text evidence="14">The sequence shown here is derived from an EMBL/GenBank/DDBJ whole genome shotgun (WGS) entry which is preliminary data.</text>
</comment>
<dbReference type="InterPro" id="IPR056170">
    <property type="entry name" value="Znf_IFT121-like"/>
</dbReference>
<feature type="domain" description="IFT121/TULP4 N-terminal" evidence="12">
    <location>
        <begin position="3"/>
        <end position="322"/>
    </location>
</feature>
<dbReference type="Pfam" id="PF25768">
    <property type="entry name" value="TPR_IFT121"/>
    <property type="match status" value="1"/>
</dbReference>
<evidence type="ECO:0000313" key="15">
    <source>
        <dbReference type="Proteomes" id="UP000193642"/>
    </source>
</evidence>
<dbReference type="EMBL" id="MCGO01000008">
    <property type="protein sequence ID" value="ORY49777.1"/>
    <property type="molecule type" value="Genomic_DNA"/>
</dbReference>
<dbReference type="Pfam" id="PF25170">
    <property type="entry name" value="TPR_WDR35"/>
    <property type="match status" value="1"/>
</dbReference>
<evidence type="ECO:0008006" key="16">
    <source>
        <dbReference type="Google" id="ProtNLM"/>
    </source>
</evidence>